<accession>A0AAV4R469</accession>
<dbReference type="EMBL" id="BPLR01007388">
    <property type="protein sequence ID" value="GIY16530.1"/>
    <property type="molecule type" value="Genomic_DNA"/>
</dbReference>
<gene>
    <name evidence="12" type="primary">adal</name>
    <name evidence="12" type="ORF">CEXT_571491</name>
</gene>
<feature type="domain" description="Adenosine deaminase" evidence="11">
    <location>
        <begin position="36"/>
        <end position="355"/>
    </location>
</feature>
<keyword evidence="13" id="KW-1185">Reference proteome</keyword>
<proteinExistence type="inferred from homology"/>
<comment type="catalytic activity">
    <reaction evidence="8">
        <text>N(6)-methyl-AMP + H2O + H(+) = IMP + methylamine</text>
        <dbReference type="Rhea" id="RHEA:16001"/>
        <dbReference type="ChEBI" id="CHEBI:15377"/>
        <dbReference type="ChEBI" id="CHEBI:15378"/>
        <dbReference type="ChEBI" id="CHEBI:58053"/>
        <dbReference type="ChEBI" id="CHEBI:59338"/>
        <dbReference type="ChEBI" id="CHEBI:144842"/>
    </reaction>
    <physiologicalReaction direction="left-to-right" evidence="8">
        <dbReference type="Rhea" id="RHEA:16002"/>
    </physiologicalReaction>
</comment>
<dbReference type="Gene3D" id="3.20.20.140">
    <property type="entry name" value="Metal-dependent hydrolases"/>
    <property type="match status" value="1"/>
</dbReference>
<evidence type="ECO:0000256" key="2">
    <source>
        <dbReference type="ARBA" id="ARBA00006676"/>
    </source>
</evidence>
<dbReference type="AlphaFoldDB" id="A0AAV4R469"/>
<reference evidence="12 13" key="1">
    <citation type="submission" date="2021-06" db="EMBL/GenBank/DDBJ databases">
        <title>Caerostris extrusa draft genome.</title>
        <authorList>
            <person name="Kono N."/>
            <person name="Arakawa K."/>
        </authorList>
    </citation>
    <scope>NUCLEOTIDE SEQUENCE [LARGE SCALE GENOMIC DNA]</scope>
</reference>
<dbReference type="Proteomes" id="UP001054945">
    <property type="component" value="Unassembled WGS sequence"/>
</dbReference>
<dbReference type="GO" id="GO:0046103">
    <property type="term" value="P:inosine biosynthetic process"/>
    <property type="evidence" value="ECO:0007669"/>
    <property type="project" value="TreeGrafter"/>
</dbReference>
<keyword evidence="4" id="KW-0479">Metal-binding</keyword>
<dbReference type="GO" id="GO:0046872">
    <property type="term" value="F:metal ion binding"/>
    <property type="evidence" value="ECO:0007669"/>
    <property type="project" value="UniProtKB-KW"/>
</dbReference>
<evidence type="ECO:0000256" key="7">
    <source>
        <dbReference type="ARBA" id="ARBA00023080"/>
    </source>
</evidence>
<evidence type="ECO:0000256" key="10">
    <source>
        <dbReference type="ARBA" id="ARBA00070474"/>
    </source>
</evidence>
<evidence type="ECO:0000256" key="4">
    <source>
        <dbReference type="ARBA" id="ARBA00022723"/>
    </source>
</evidence>
<evidence type="ECO:0000256" key="9">
    <source>
        <dbReference type="ARBA" id="ARBA00057464"/>
    </source>
</evidence>
<keyword evidence="7" id="KW-0546">Nucleotide metabolism</keyword>
<evidence type="ECO:0000256" key="8">
    <source>
        <dbReference type="ARBA" id="ARBA00048787"/>
    </source>
</evidence>
<dbReference type="CDD" id="cd00443">
    <property type="entry name" value="ADA_AMPD"/>
    <property type="match status" value="1"/>
</dbReference>
<keyword evidence="5" id="KW-0378">Hydrolase</keyword>
<comment type="similarity">
    <text evidence="2">Belongs to the metallo-dependent hydrolases superfamily. Adenosine and AMP deaminases family.</text>
</comment>
<organism evidence="12 13">
    <name type="scientific">Caerostris extrusa</name>
    <name type="common">Bark spider</name>
    <name type="synonym">Caerostris bankana</name>
    <dbReference type="NCBI Taxonomy" id="172846"/>
    <lineage>
        <taxon>Eukaryota</taxon>
        <taxon>Metazoa</taxon>
        <taxon>Ecdysozoa</taxon>
        <taxon>Arthropoda</taxon>
        <taxon>Chelicerata</taxon>
        <taxon>Arachnida</taxon>
        <taxon>Araneae</taxon>
        <taxon>Araneomorphae</taxon>
        <taxon>Entelegynae</taxon>
        <taxon>Araneoidea</taxon>
        <taxon>Araneidae</taxon>
        <taxon>Caerostris</taxon>
    </lineage>
</organism>
<evidence type="ECO:0000259" key="11">
    <source>
        <dbReference type="Pfam" id="PF00962"/>
    </source>
</evidence>
<evidence type="ECO:0000256" key="1">
    <source>
        <dbReference type="ARBA" id="ARBA00001947"/>
    </source>
</evidence>
<dbReference type="SUPFAM" id="SSF51556">
    <property type="entry name" value="Metallo-dependent hydrolases"/>
    <property type="match status" value="1"/>
</dbReference>
<evidence type="ECO:0000256" key="5">
    <source>
        <dbReference type="ARBA" id="ARBA00022801"/>
    </source>
</evidence>
<dbReference type="GO" id="GO:0006154">
    <property type="term" value="P:adenosine catabolic process"/>
    <property type="evidence" value="ECO:0007669"/>
    <property type="project" value="TreeGrafter"/>
</dbReference>
<sequence length="369" mass="42344">MFPCLWGFVLNHKYYKITMEINSAEKDLQTFIKNMPKIELHAHLNGSLNHDTVQKLIDLKTKQNNEDNIKIPSLSSNNLAECFKVFGLIHEITDSPEAIYMATCEVIEDFYKDGVKYLELRTTPKENDWFTTQEIYVQTVLKAIEDICFQKCTEMSVKLLLSVDRGRNEKYAQETLRIAEQYFTSTSSIVGVDLSGNPKSGDMSYLIPHLEHAKKSGLKLAVHISEVPGNFEEVEALLNLKPDRLGHGTYLHPQKGGSAKNFNLLKSLKIPLEFCLTSNVISKTVPSYEKHHFTLFTEMNYPCILCTDDKGIFNTSLSNEYYLASKYYSLSKDDLFDLSQSGIDYIFSNETIKHDLKIFWKNYNYTQVV</sequence>
<keyword evidence="6" id="KW-0862">Zinc</keyword>
<dbReference type="InterPro" id="IPR032466">
    <property type="entry name" value="Metal_Hydrolase"/>
</dbReference>
<dbReference type="FunFam" id="3.20.20.140:FF:000033">
    <property type="entry name" value="Adenosine deaminase-like protein"/>
    <property type="match status" value="1"/>
</dbReference>
<evidence type="ECO:0000313" key="12">
    <source>
        <dbReference type="EMBL" id="GIY16530.1"/>
    </source>
</evidence>
<dbReference type="PANTHER" id="PTHR11409:SF42">
    <property type="entry name" value="ADENOSINE DEAMINASE-LIKE PROTEIN"/>
    <property type="match status" value="1"/>
</dbReference>
<comment type="cofactor">
    <cofactor evidence="1">
        <name>Zn(2+)</name>
        <dbReference type="ChEBI" id="CHEBI:29105"/>
    </cofactor>
</comment>
<evidence type="ECO:0000313" key="13">
    <source>
        <dbReference type="Proteomes" id="UP001054945"/>
    </source>
</evidence>
<dbReference type="Pfam" id="PF00962">
    <property type="entry name" value="A_deaminase"/>
    <property type="match status" value="1"/>
</dbReference>
<dbReference type="GO" id="GO:0009117">
    <property type="term" value="P:nucleotide metabolic process"/>
    <property type="evidence" value="ECO:0007669"/>
    <property type="project" value="UniProtKB-KW"/>
</dbReference>
<dbReference type="InterPro" id="IPR001365">
    <property type="entry name" value="A_deaminase_dom"/>
</dbReference>
<evidence type="ECO:0000256" key="3">
    <source>
        <dbReference type="ARBA" id="ARBA00011245"/>
    </source>
</evidence>
<evidence type="ECO:0000256" key="6">
    <source>
        <dbReference type="ARBA" id="ARBA00022833"/>
    </source>
</evidence>
<comment type="function">
    <text evidence="9">Catalyzes the hydrolysis of the free cytosolic methylated adenosine nucleotide N(6)-methyl-AMP (N6-mAMP) to produce inositol monophosphate (IMP) and methylamine. Is required for the catabolism of cytosolic N6-mAMP, which is derived from the degradation of mRNA containing N6-methylated adenine (m6A).</text>
</comment>
<dbReference type="GO" id="GO:0004000">
    <property type="term" value="F:adenosine deaminase activity"/>
    <property type="evidence" value="ECO:0007669"/>
    <property type="project" value="TreeGrafter"/>
</dbReference>
<name>A0AAV4R469_CAEEX</name>
<protein>
    <recommendedName>
        <fullName evidence="10">Adenosine deaminase-like protein</fullName>
    </recommendedName>
</protein>
<dbReference type="InterPro" id="IPR006330">
    <property type="entry name" value="Ado/ade_deaminase"/>
</dbReference>
<comment type="subunit">
    <text evidence="3">Monomer.</text>
</comment>
<comment type="caution">
    <text evidence="12">The sequence shown here is derived from an EMBL/GenBank/DDBJ whole genome shotgun (WGS) entry which is preliminary data.</text>
</comment>
<dbReference type="PANTHER" id="PTHR11409">
    <property type="entry name" value="ADENOSINE DEAMINASE"/>
    <property type="match status" value="1"/>
</dbReference>